<sequence>DHHHDFVSERHPQLRSPNPQRVPDVPPPGQFDMLPPPPTTHQSWQLLHDFAQSHASTHGYALSINTTAKNRSRIKLACVCYGAPKNTHKLTPETRVRKNRVSYKTGCKMWIEGKKQEDGLWVLRVGEPHHNHAGRSVEGWAVQRKRTWGVQGGRVGVGGVTAKEEQEKQDNGANRSPADEQDNEKDLGSPDHARKTSHSLESGGLVWRIVEQEMLRKGGPGQGRDRGVGRTVRVLEERLP</sequence>
<name>A0A6A5WEY6_9PLEO</name>
<dbReference type="AlphaFoldDB" id="A0A6A5WEY6"/>
<reference evidence="3" key="1">
    <citation type="journal article" date="2020" name="Stud. Mycol.">
        <title>101 Dothideomycetes genomes: a test case for predicting lifestyles and emergence of pathogens.</title>
        <authorList>
            <person name="Haridas S."/>
            <person name="Albert R."/>
            <person name="Binder M."/>
            <person name="Bloem J."/>
            <person name="Labutti K."/>
            <person name="Salamov A."/>
            <person name="Andreopoulos B."/>
            <person name="Baker S."/>
            <person name="Barry K."/>
            <person name="Bills G."/>
            <person name="Bluhm B."/>
            <person name="Cannon C."/>
            <person name="Castanera R."/>
            <person name="Culley D."/>
            <person name="Daum C."/>
            <person name="Ezra D."/>
            <person name="Gonzalez J."/>
            <person name="Henrissat B."/>
            <person name="Kuo A."/>
            <person name="Liang C."/>
            <person name="Lipzen A."/>
            <person name="Lutzoni F."/>
            <person name="Magnuson J."/>
            <person name="Mondo S."/>
            <person name="Nolan M."/>
            <person name="Ohm R."/>
            <person name="Pangilinan J."/>
            <person name="Park H.-J."/>
            <person name="Ramirez L."/>
            <person name="Alfaro M."/>
            <person name="Sun H."/>
            <person name="Tritt A."/>
            <person name="Yoshinaga Y."/>
            <person name="Zwiers L.-H."/>
            <person name="Turgeon B."/>
            <person name="Goodwin S."/>
            <person name="Spatafora J."/>
            <person name="Crous P."/>
            <person name="Grigoriev I."/>
        </authorList>
    </citation>
    <scope>NUCLEOTIDE SEQUENCE</scope>
    <source>
        <strain evidence="3">CBS 123094</strain>
    </source>
</reference>
<dbReference type="Pfam" id="PF03101">
    <property type="entry name" value="FAR1"/>
    <property type="match status" value="1"/>
</dbReference>
<feature type="non-terminal residue" evidence="3">
    <location>
        <position position="1"/>
    </location>
</feature>
<organism evidence="3 4">
    <name type="scientific">Amniculicola lignicola CBS 123094</name>
    <dbReference type="NCBI Taxonomy" id="1392246"/>
    <lineage>
        <taxon>Eukaryota</taxon>
        <taxon>Fungi</taxon>
        <taxon>Dikarya</taxon>
        <taxon>Ascomycota</taxon>
        <taxon>Pezizomycotina</taxon>
        <taxon>Dothideomycetes</taxon>
        <taxon>Pleosporomycetidae</taxon>
        <taxon>Pleosporales</taxon>
        <taxon>Amniculicolaceae</taxon>
        <taxon>Amniculicola</taxon>
    </lineage>
</organism>
<evidence type="ECO:0000256" key="1">
    <source>
        <dbReference type="SAM" id="MobiDB-lite"/>
    </source>
</evidence>
<accession>A0A6A5WEY6</accession>
<feature type="compositionally biased region" description="Basic and acidic residues" evidence="1">
    <location>
        <begin position="1"/>
        <end position="12"/>
    </location>
</feature>
<dbReference type="OrthoDB" id="5334927at2759"/>
<evidence type="ECO:0000313" key="4">
    <source>
        <dbReference type="Proteomes" id="UP000799779"/>
    </source>
</evidence>
<dbReference type="InterPro" id="IPR004330">
    <property type="entry name" value="FAR1_DNA_bnd_dom"/>
</dbReference>
<dbReference type="Proteomes" id="UP000799779">
    <property type="component" value="Unassembled WGS sequence"/>
</dbReference>
<feature type="non-terminal residue" evidence="3">
    <location>
        <position position="240"/>
    </location>
</feature>
<proteinExistence type="predicted"/>
<dbReference type="EMBL" id="ML977591">
    <property type="protein sequence ID" value="KAF2000017.1"/>
    <property type="molecule type" value="Genomic_DNA"/>
</dbReference>
<feature type="region of interest" description="Disordered" evidence="1">
    <location>
        <begin position="152"/>
        <end position="240"/>
    </location>
</feature>
<evidence type="ECO:0000313" key="3">
    <source>
        <dbReference type="EMBL" id="KAF2000017.1"/>
    </source>
</evidence>
<gene>
    <name evidence="3" type="ORF">P154DRAFT_389311</name>
</gene>
<protein>
    <recommendedName>
        <fullName evidence="2">FAR1 domain-containing protein</fullName>
    </recommendedName>
</protein>
<feature type="domain" description="FAR1" evidence="2">
    <location>
        <begin position="50"/>
        <end position="133"/>
    </location>
</feature>
<feature type="compositionally biased region" description="Basic and acidic residues" evidence="1">
    <location>
        <begin position="223"/>
        <end position="240"/>
    </location>
</feature>
<keyword evidence="4" id="KW-1185">Reference proteome</keyword>
<feature type="region of interest" description="Disordered" evidence="1">
    <location>
        <begin position="1"/>
        <end position="41"/>
    </location>
</feature>
<evidence type="ECO:0000259" key="2">
    <source>
        <dbReference type="Pfam" id="PF03101"/>
    </source>
</evidence>
<feature type="compositionally biased region" description="Basic and acidic residues" evidence="1">
    <location>
        <begin position="184"/>
        <end position="194"/>
    </location>
</feature>
<feature type="compositionally biased region" description="Pro residues" evidence="1">
    <location>
        <begin position="24"/>
        <end position="39"/>
    </location>
</feature>